<feature type="region of interest" description="Disordered" evidence="1">
    <location>
        <begin position="447"/>
        <end position="469"/>
    </location>
</feature>
<reference evidence="3" key="1">
    <citation type="journal article" date="2022" name="Int. J. Mol. Sci.">
        <title>Draft Genome of Tanacetum Coccineum: Genomic Comparison of Closely Related Tanacetum-Family Plants.</title>
        <authorList>
            <person name="Yamashiro T."/>
            <person name="Shiraishi A."/>
            <person name="Nakayama K."/>
            <person name="Satake H."/>
        </authorList>
    </citation>
    <scope>NUCLEOTIDE SEQUENCE</scope>
</reference>
<dbReference type="Pfam" id="PF14223">
    <property type="entry name" value="Retrotran_gag_2"/>
    <property type="match status" value="1"/>
</dbReference>
<dbReference type="PANTHER" id="PTHR34676:SF8">
    <property type="entry name" value="TRANSMEMBRANE PROTEIN"/>
    <property type="match status" value="1"/>
</dbReference>
<dbReference type="Pfam" id="PF22936">
    <property type="entry name" value="Pol_BBD"/>
    <property type="match status" value="1"/>
</dbReference>
<organism evidence="3 4">
    <name type="scientific">Tanacetum coccineum</name>
    <dbReference type="NCBI Taxonomy" id="301880"/>
    <lineage>
        <taxon>Eukaryota</taxon>
        <taxon>Viridiplantae</taxon>
        <taxon>Streptophyta</taxon>
        <taxon>Embryophyta</taxon>
        <taxon>Tracheophyta</taxon>
        <taxon>Spermatophyta</taxon>
        <taxon>Magnoliopsida</taxon>
        <taxon>eudicotyledons</taxon>
        <taxon>Gunneridae</taxon>
        <taxon>Pentapetalae</taxon>
        <taxon>asterids</taxon>
        <taxon>campanulids</taxon>
        <taxon>Asterales</taxon>
        <taxon>Asteraceae</taxon>
        <taxon>Asteroideae</taxon>
        <taxon>Anthemideae</taxon>
        <taxon>Anthemidinae</taxon>
        <taxon>Tanacetum</taxon>
    </lineage>
</organism>
<feature type="compositionally biased region" description="Pro residues" evidence="1">
    <location>
        <begin position="103"/>
        <end position="118"/>
    </location>
</feature>
<evidence type="ECO:0000313" key="3">
    <source>
        <dbReference type="EMBL" id="GJS94504.1"/>
    </source>
</evidence>
<sequence length="491" mass="55806">MSVKYPNYVNLTSSSEEQPNKRTPSPPPRKKSLSPPQAPSKSISSKSTHYTSSSSPSESPTPTHVAPPPKLHFVIPIKLEPQELPLPQMSPNDPYVQTMDNWPPGPSNPSSPPRVSRPPPIFQIYHPDLNHYHQPNLCNNQVKDNKIDLLVQQYEQFTIFEKESIDSGFARFNTIITSLKVLDECFSSKNYVRKFIRALHPKWRAKVTTIEESKDLSSLALDELIGNLKVHEVVMKNDSKIYRGKKERVKPIVLKAKKESSDDETSTSRSDDEEYAMAVRNFKKFFRRNGKFIRQPREEKKSFRQRDEKKGNSDRKCFRCGDHLIGDCPKPSRNKDQKAFIGGSWSDSENDAEDKTNDETCLMAQSSNEVCIRTCLEPDEWIKDSGCSKHMTGDKSLFSTYKAYDGGNVVFESNLKGRIIGKVKESLNVIFNESPPPTKLSSLVDDDVGEEESIRKNTKTVNTNNEEDESIEVDEIINIKESKNHPLDQVI</sequence>
<evidence type="ECO:0000313" key="4">
    <source>
        <dbReference type="Proteomes" id="UP001151760"/>
    </source>
</evidence>
<feature type="region of interest" description="Disordered" evidence="1">
    <location>
        <begin position="84"/>
        <end position="118"/>
    </location>
</feature>
<evidence type="ECO:0000256" key="1">
    <source>
        <dbReference type="SAM" id="MobiDB-lite"/>
    </source>
</evidence>
<reference evidence="3" key="2">
    <citation type="submission" date="2022-01" db="EMBL/GenBank/DDBJ databases">
        <authorList>
            <person name="Yamashiro T."/>
            <person name="Shiraishi A."/>
            <person name="Satake H."/>
            <person name="Nakayama K."/>
        </authorList>
    </citation>
    <scope>NUCLEOTIDE SEQUENCE</scope>
</reference>
<feature type="compositionally biased region" description="Low complexity" evidence="1">
    <location>
        <begin position="33"/>
        <end position="63"/>
    </location>
</feature>
<protein>
    <recommendedName>
        <fullName evidence="2">Retrovirus-related Pol polyprotein from transposon TNT 1-94-like beta-barrel domain-containing protein</fullName>
    </recommendedName>
</protein>
<dbReference type="PANTHER" id="PTHR34676">
    <property type="entry name" value="DUF4219 DOMAIN-CONTAINING PROTEIN-RELATED"/>
    <property type="match status" value="1"/>
</dbReference>
<accession>A0ABQ4ZW23</accession>
<feature type="region of interest" description="Disordered" evidence="1">
    <location>
        <begin position="1"/>
        <end position="69"/>
    </location>
</feature>
<keyword evidence="4" id="KW-1185">Reference proteome</keyword>
<dbReference type="EMBL" id="BQNB010011736">
    <property type="protein sequence ID" value="GJS94504.1"/>
    <property type="molecule type" value="Genomic_DNA"/>
</dbReference>
<proteinExistence type="predicted"/>
<gene>
    <name evidence="3" type="ORF">Tco_0801472</name>
</gene>
<feature type="domain" description="Retrovirus-related Pol polyprotein from transposon TNT 1-94-like beta-barrel" evidence="2">
    <location>
        <begin position="381"/>
        <end position="422"/>
    </location>
</feature>
<evidence type="ECO:0000259" key="2">
    <source>
        <dbReference type="Pfam" id="PF22936"/>
    </source>
</evidence>
<dbReference type="Proteomes" id="UP001151760">
    <property type="component" value="Unassembled WGS sequence"/>
</dbReference>
<comment type="caution">
    <text evidence="3">The sequence shown here is derived from an EMBL/GenBank/DDBJ whole genome shotgun (WGS) entry which is preliminary data.</text>
</comment>
<name>A0ABQ4ZW23_9ASTR</name>
<feature type="region of interest" description="Disordered" evidence="1">
    <location>
        <begin position="331"/>
        <end position="353"/>
    </location>
</feature>
<dbReference type="InterPro" id="IPR054722">
    <property type="entry name" value="PolX-like_BBD"/>
</dbReference>